<sequence length="56" mass="5943">MPSLLTRIRAAAAGATARTPAVEFCDSRAQVCDSACRAAAHRVRAEQSLLLAAFRI</sequence>
<proteinExistence type="predicted"/>
<name>A0ABQ7F9W3_9ACTN</name>
<accession>A0ABQ7F9W3</accession>
<evidence type="ECO:0000313" key="2">
    <source>
        <dbReference type="Proteomes" id="UP000621266"/>
    </source>
</evidence>
<dbReference type="Proteomes" id="UP000621266">
    <property type="component" value="Unassembled WGS sequence"/>
</dbReference>
<organism evidence="1 2">
    <name type="scientific">Streptomyces lycii</name>
    <dbReference type="NCBI Taxonomy" id="2654337"/>
    <lineage>
        <taxon>Bacteria</taxon>
        <taxon>Bacillati</taxon>
        <taxon>Actinomycetota</taxon>
        <taxon>Actinomycetes</taxon>
        <taxon>Kitasatosporales</taxon>
        <taxon>Streptomycetaceae</taxon>
        <taxon>Streptomyces</taxon>
    </lineage>
</organism>
<evidence type="ECO:0000313" key="1">
    <source>
        <dbReference type="EMBL" id="KAF4405480.1"/>
    </source>
</evidence>
<dbReference type="EMBL" id="WHPN01000418">
    <property type="protein sequence ID" value="KAF4405480.1"/>
    <property type="molecule type" value="Genomic_DNA"/>
</dbReference>
<dbReference type="RefSeq" id="WP_156207742.1">
    <property type="nucleotide sequence ID" value="NZ_WHPN01000418.1"/>
</dbReference>
<keyword evidence="2" id="KW-1185">Reference proteome</keyword>
<gene>
    <name evidence="1" type="ORF">GCU69_30005</name>
</gene>
<reference evidence="1 2" key="1">
    <citation type="submission" date="2019-10" db="EMBL/GenBank/DDBJ databases">
        <title>Streptomyces tenebrisbrunneis sp.nov., an endogenous actinomycete isolated from of Lycium ruthenicum.</title>
        <authorList>
            <person name="Ma L."/>
        </authorList>
    </citation>
    <scope>NUCLEOTIDE SEQUENCE [LARGE SCALE GENOMIC DNA]</scope>
    <source>
        <strain evidence="1 2">TRM 66187</strain>
    </source>
</reference>
<protein>
    <submittedName>
        <fullName evidence="1">Uncharacterized protein</fullName>
    </submittedName>
</protein>
<comment type="caution">
    <text evidence="1">The sequence shown here is derived from an EMBL/GenBank/DDBJ whole genome shotgun (WGS) entry which is preliminary data.</text>
</comment>